<dbReference type="PANTHER" id="PTHR21166:SF2">
    <property type="entry name" value="CELL DIVISION CONTROL PROTEIN 24 OB DOMAIN-CONTAINING PROTEIN-RELATED"/>
    <property type="match status" value="1"/>
</dbReference>
<name>W3X872_PESFW</name>
<dbReference type="PANTHER" id="PTHR21166">
    <property type="entry name" value="CELL DIVISION CONTROL PROTEIN 24 OB DOMAIN-CONTAINING PROTEIN-RELATED"/>
    <property type="match status" value="1"/>
</dbReference>
<dbReference type="OrthoDB" id="3248508at2759"/>
<reference evidence="2" key="1">
    <citation type="journal article" date="2015" name="BMC Genomics">
        <title>Genomic and transcriptomic analysis of the endophytic fungus Pestalotiopsis fici reveals its lifestyle and high potential for synthesis of natural products.</title>
        <authorList>
            <person name="Wang X."/>
            <person name="Zhang X."/>
            <person name="Liu L."/>
            <person name="Xiang M."/>
            <person name="Wang W."/>
            <person name="Sun X."/>
            <person name="Che Y."/>
            <person name="Guo L."/>
            <person name="Liu G."/>
            <person name="Guo L."/>
            <person name="Wang C."/>
            <person name="Yin W.B."/>
            <person name="Stadler M."/>
            <person name="Zhang X."/>
            <person name="Liu X."/>
        </authorList>
    </citation>
    <scope>NUCLEOTIDE SEQUENCE [LARGE SCALE GENOMIC DNA]</scope>
    <source>
        <strain evidence="2">W106-1 / CGMCC3.15140</strain>
    </source>
</reference>
<dbReference type="EMBL" id="KI912112">
    <property type="protein sequence ID" value="ETS82225.1"/>
    <property type="molecule type" value="Genomic_DNA"/>
</dbReference>
<dbReference type="AlphaFoldDB" id="W3X872"/>
<dbReference type="RefSeq" id="XP_007833999.1">
    <property type="nucleotide sequence ID" value="XM_007835808.1"/>
</dbReference>
<dbReference type="Gene3D" id="2.40.50.140">
    <property type="entry name" value="Nucleic acid-binding proteins"/>
    <property type="match status" value="1"/>
</dbReference>
<dbReference type="GO" id="GO:0000712">
    <property type="term" value="P:resolution of meiotic recombination intermediates"/>
    <property type="evidence" value="ECO:0007669"/>
    <property type="project" value="TreeGrafter"/>
</dbReference>
<dbReference type="SUPFAM" id="SSF50249">
    <property type="entry name" value="Nucleic acid-binding proteins"/>
    <property type="match status" value="1"/>
</dbReference>
<dbReference type="GO" id="GO:0008310">
    <property type="term" value="F:single-stranded DNA 3'-5' DNA exonuclease activity"/>
    <property type="evidence" value="ECO:0007669"/>
    <property type="project" value="TreeGrafter"/>
</dbReference>
<dbReference type="KEGG" id="pfy:PFICI_07227"/>
<evidence type="ECO:0000313" key="2">
    <source>
        <dbReference type="Proteomes" id="UP000030651"/>
    </source>
</evidence>
<evidence type="ECO:0008006" key="3">
    <source>
        <dbReference type="Google" id="ProtNLM"/>
    </source>
</evidence>
<organism evidence="1 2">
    <name type="scientific">Pestalotiopsis fici (strain W106-1 / CGMCC3.15140)</name>
    <dbReference type="NCBI Taxonomy" id="1229662"/>
    <lineage>
        <taxon>Eukaryota</taxon>
        <taxon>Fungi</taxon>
        <taxon>Dikarya</taxon>
        <taxon>Ascomycota</taxon>
        <taxon>Pezizomycotina</taxon>
        <taxon>Sordariomycetes</taxon>
        <taxon>Xylariomycetidae</taxon>
        <taxon>Amphisphaeriales</taxon>
        <taxon>Sporocadaceae</taxon>
        <taxon>Pestalotiopsis</taxon>
    </lineage>
</organism>
<dbReference type="Proteomes" id="UP000030651">
    <property type="component" value="Unassembled WGS sequence"/>
</dbReference>
<dbReference type="InterPro" id="IPR012340">
    <property type="entry name" value="NA-bd_OB-fold"/>
</dbReference>
<dbReference type="eggNOG" id="ENOG502S2YX">
    <property type="taxonomic scope" value="Eukaryota"/>
</dbReference>
<sequence>MGSSFPSFQSFYQHEVSQDADCPQHQKCHTGDGFTGQEISLALDPVSKSWSPNKSYHKQAISLLKTGPGYWEITGRIVNFIRPGKRSNPQLSTQHQCLILLSDETGVLSVRMVYPKPFDFDFIFGQRITIYTTSITSSYDSEPGDIPHVNFCTTISPGRNSATHIIFHQDTTFSDHTCRTPPPLHFQPGLMCLRSFISSGFDVSDVQILVCVRSVGPQKNIQRRKREATVDLVEVGIFDDTATAVLILWGDHAASAKSFIPNQTLLLISQPTCNSITPSSTKGQPAAELSIGYNSMVFIDPKCPQSKWLSTRITEISRRDSIVTIIPESIWDAVDIGSSSATRGFLTIAEADEQVRQDPGRDFMGTMRLVIMEVNIIALCRKAMFCCAEW</sequence>
<dbReference type="HOGENOM" id="CLU_039318_0_0_1"/>
<dbReference type="InParanoid" id="W3X872"/>
<evidence type="ECO:0000313" key="1">
    <source>
        <dbReference type="EMBL" id="ETS82225.1"/>
    </source>
</evidence>
<accession>W3X872</accession>
<proteinExistence type="predicted"/>
<protein>
    <recommendedName>
        <fullName evidence="3">Replication protein A OB domain-containing protein</fullName>
    </recommendedName>
</protein>
<gene>
    <name evidence="1" type="ORF">PFICI_07227</name>
</gene>
<dbReference type="GeneID" id="19272240"/>
<dbReference type="GO" id="GO:0003697">
    <property type="term" value="F:single-stranded DNA binding"/>
    <property type="evidence" value="ECO:0007669"/>
    <property type="project" value="TreeGrafter"/>
</dbReference>
<dbReference type="OMA" id="EHVNPPF"/>
<keyword evidence="2" id="KW-1185">Reference proteome</keyword>
<dbReference type="InterPro" id="IPR052469">
    <property type="entry name" value="MEIOB"/>
</dbReference>